<accession>A0A3E0TZS4</accession>
<dbReference type="Proteomes" id="UP000256899">
    <property type="component" value="Unassembled WGS sequence"/>
</dbReference>
<organism evidence="1 2">
    <name type="scientific">Thalassotalea euphylliae</name>
    <dbReference type="NCBI Taxonomy" id="1655234"/>
    <lineage>
        <taxon>Bacteria</taxon>
        <taxon>Pseudomonadati</taxon>
        <taxon>Pseudomonadota</taxon>
        <taxon>Gammaproteobacteria</taxon>
        <taxon>Alteromonadales</taxon>
        <taxon>Colwelliaceae</taxon>
        <taxon>Thalassotalea</taxon>
    </lineage>
</organism>
<keyword evidence="2" id="KW-1185">Reference proteome</keyword>
<comment type="caution">
    <text evidence="1">The sequence shown here is derived from an EMBL/GenBank/DDBJ whole genome shotgun (WGS) entry which is preliminary data.</text>
</comment>
<proteinExistence type="predicted"/>
<reference evidence="2" key="1">
    <citation type="submission" date="2018-08" db="EMBL/GenBank/DDBJ databases">
        <title>Thalassotalea euphylliae genome.</title>
        <authorList>
            <person name="Summers S."/>
            <person name="Rice S.A."/>
            <person name="Freckelton M.L."/>
            <person name="Nedved B.T."/>
            <person name="Hadfield M.G."/>
        </authorList>
    </citation>
    <scope>NUCLEOTIDE SEQUENCE [LARGE SCALE GENOMIC DNA]</scope>
    <source>
        <strain evidence="2">H3</strain>
    </source>
</reference>
<dbReference type="AlphaFoldDB" id="A0A3E0TZS4"/>
<sequence length="110" mass="12374">MEVLFLGLSVTEQRDSYVQFLGELTHNIKFNSVAVGGIHPNVASVLFFREISSSTADIVVIEWSTSAFRNWFSRKQYIHALLLAIGHIVRFGKVPVILDLPRLDVCPSED</sequence>
<dbReference type="RefSeq" id="WP_116014374.1">
    <property type="nucleotide sequence ID" value="NZ_QUOT01000001.1"/>
</dbReference>
<protein>
    <submittedName>
        <fullName evidence="1">Uncharacterized protein</fullName>
    </submittedName>
</protein>
<evidence type="ECO:0000313" key="1">
    <source>
        <dbReference type="EMBL" id="REL30191.1"/>
    </source>
</evidence>
<name>A0A3E0TZS4_9GAMM</name>
<gene>
    <name evidence="1" type="ORF">DXX94_05445</name>
</gene>
<dbReference type="EMBL" id="QUOT01000001">
    <property type="protein sequence ID" value="REL30191.1"/>
    <property type="molecule type" value="Genomic_DNA"/>
</dbReference>
<evidence type="ECO:0000313" key="2">
    <source>
        <dbReference type="Proteomes" id="UP000256899"/>
    </source>
</evidence>